<dbReference type="GO" id="GO:0016614">
    <property type="term" value="F:oxidoreductase activity, acting on CH-OH group of donors"/>
    <property type="evidence" value="ECO:0007669"/>
    <property type="project" value="InterPro"/>
</dbReference>
<dbReference type="InterPro" id="IPR036188">
    <property type="entry name" value="FAD/NAD-bd_sf"/>
</dbReference>
<dbReference type="PROSITE" id="PS00623">
    <property type="entry name" value="GMC_OXRED_1"/>
    <property type="match status" value="1"/>
</dbReference>
<dbReference type="PANTHER" id="PTHR11552:SF227">
    <property type="entry name" value="GLUCOSE DEHYDROGENASE [FAD, QUINONE]-LIKE PROTEIN"/>
    <property type="match status" value="1"/>
</dbReference>
<dbReference type="KEGG" id="bbif:117215339"/>
<evidence type="ECO:0000259" key="6">
    <source>
        <dbReference type="PROSITE" id="PS00624"/>
    </source>
</evidence>
<evidence type="ECO:0000259" key="5">
    <source>
        <dbReference type="PROSITE" id="PS00623"/>
    </source>
</evidence>
<comment type="cofactor">
    <cofactor evidence="2">
        <name>FAD</name>
        <dbReference type="ChEBI" id="CHEBI:57692"/>
    </cofactor>
</comment>
<comment type="similarity">
    <text evidence="1 3">Belongs to the GMC oxidoreductase family.</text>
</comment>
<dbReference type="Pfam" id="PF00732">
    <property type="entry name" value="GMC_oxred_N"/>
    <property type="match status" value="1"/>
</dbReference>
<dbReference type="PANTHER" id="PTHR11552">
    <property type="entry name" value="GLUCOSE-METHANOL-CHOLINE GMC OXIDOREDUCTASE"/>
    <property type="match status" value="1"/>
</dbReference>
<keyword evidence="4" id="KW-0472">Membrane</keyword>
<dbReference type="SUPFAM" id="SSF51905">
    <property type="entry name" value="FAD/NAD(P)-binding domain"/>
    <property type="match status" value="1"/>
</dbReference>
<evidence type="ECO:0000256" key="2">
    <source>
        <dbReference type="PIRSR" id="PIRSR000137-2"/>
    </source>
</evidence>
<dbReference type="PROSITE" id="PS00624">
    <property type="entry name" value="GMC_OXRED_2"/>
    <property type="match status" value="1"/>
</dbReference>
<dbReference type="SUPFAM" id="SSF54373">
    <property type="entry name" value="FAD-linked reductases, C-terminal domain"/>
    <property type="match status" value="1"/>
</dbReference>
<evidence type="ECO:0000256" key="1">
    <source>
        <dbReference type="ARBA" id="ARBA00010790"/>
    </source>
</evidence>
<feature type="binding site" evidence="2">
    <location>
        <position position="129"/>
    </location>
    <ligand>
        <name>FAD</name>
        <dbReference type="ChEBI" id="CHEBI:57692"/>
    </ligand>
</feature>
<protein>
    <submittedName>
        <fullName evidence="8">Glucose dehydrogenase [FAD, quinone]-like</fullName>
    </submittedName>
</protein>
<gene>
    <name evidence="8" type="primary">LOC117215339</name>
</gene>
<feature type="domain" description="Glucose-methanol-choline oxidoreductase N-terminal" evidence="6">
    <location>
        <begin position="303"/>
        <end position="317"/>
    </location>
</feature>
<dbReference type="PIRSF" id="PIRSF000137">
    <property type="entry name" value="Alcohol_oxidase"/>
    <property type="match status" value="1"/>
</dbReference>
<dbReference type="Gene3D" id="3.30.560.10">
    <property type="entry name" value="Glucose Oxidase, domain 3"/>
    <property type="match status" value="1"/>
</dbReference>
<evidence type="ECO:0000313" key="8">
    <source>
        <dbReference type="RefSeq" id="XP_033317596.1"/>
    </source>
</evidence>
<dbReference type="RefSeq" id="XP_033317596.1">
    <property type="nucleotide sequence ID" value="XM_033461705.1"/>
</dbReference>
<dbReference type="GO" id="GO:0050660">
    <property type="term" value="F:flavin adenine dinucleotide binding"/>
    <property type="evidence" value="ECO:0007669"/>
    <property type="project" value="InterPro"/>
</dbReference>
<proteinExistence type="inferred from homology"/>
<feature type="domain" description="Glucose-methanol-choline oxidoreductase N-terminal" evidence="5">
    <location>
        <begin position="127"/>
        <end position="150"/>
    </location>
</feature>
<keyword evidence="2 3" id="KW-0274">FAD</keyword>
<keyword evidence="4" id="KW-1133">Transmembrane helix</keyword>
<accession>A0A6P8MUQ6</accession>
<reference evidence="8" key="1">
    <citation type="submission" date="2025-08" db="UniProtKB">
        <authorList>
            <consortium name="RefSeq"/>
        </authorList>
    </citation>
    <scope>IDENTIFICATION</scope>
    <source>
        <tissue evidence="8">Muscle</tissue>
    </source>
</reference>
<feature type="transmembrane region" description="Helical" evidence="4">
    <location>
        <begin position="12"/>
        <end position="32"/>
    </location>
</feature>
<dbReference type="InterPro" id="IPR007867">
    <property type="entry name" value="GMC_OxRtase_C"/>
</dbReference>
<dbReference type="Proteomes" id="UP000515164">
    <property type="component" value="Unplaced"/>
</dbReference>
<organism evidence="7 8">
    <name type="scientific">Bombus bifarius</name>
    <dbReference type="NCBI Taxonomy" id="103933"/>
    <lineage>
        <taxon>Eukaryota</taxon>
        <taxon>Metazoa</taxon>
        <taxon>Ecdysozoa</taxon>
        <taxon>Arthropoda</taxon>
        <taxon>Hexapoda</taxon>
        <taxon>Insecta</taxon>
        <taxon>Pterygota</taxon>
        <taxon>Neoptera</taxon>
        <taxon>Endopterygota</taxon>
        <taxon>Hymenoptera</taxon>
        <taxon>Apocrita</taxon>
        <taxon>Aculeata</taxon>
        <taxon>Apoidea</taxon>
        <taxon>Anthophila</taxon>
        <taxon>Apidae</taxon>
        <taxon>Bombus</taxon>
        <taxon>Pyrobombus</taxon>
    </lineage>
</organism>
<dbReference type="Gene3D" id="3.50.50.60">
    <property type="entry name" value="FAD/NAD(P)-binding domain"/>
    <property type="match status" value="1"/>
</dbReference>
<dbReference type="GeneID" id="117215339"/>
<evidence type="ECO:0000256" key="4">
    <source>
        <dbReference type="SAM" id="Phobius"/>
    </source>
</evidence>
<keyword evidence="7" id="KW-1185">Reference proteome</keyword>
<name>A0A6P8MUQ6_9HYME</name>
<evidence type="ECO:0000313" key="7">
    <source>
        <dbReference type="Proteomes" id="UP000515164"/>
    </source>
</evidence>
<sequence>MDVKRILLEGMKSHSVLSILLGMSLYVIYSIVPYSSSNIPTKSLLPTYDFIIVGGGSAGTVMANRLSEVEDWDVLLLEAGADGSAMYDVPTLAANLQRSKIDWNYTTEPNENYCLAMEGGQCRWPRGKVLGGSSGINYMLYVRGAKKDYDIWEQQGNPGWSYQDVLPYFLKSEDNRNHSYAKTPYHSTGGYLTVEEPRWHAPLAAAFIQAGKEMGYDNRDINGERHTGFMIPQGTIKDGSRCSTAKAFLRPARMRKNLHVAMKAHVTKILIDPSTKRAYGVEFVRDGETLRVHANKEVIVSGGAVNSPQLLMLSGIGPKEHLSEHGIPVIQDLGVGHNLQDHISAGGIIFLVNEEVSIVQSRLINISYALEYAISGDGPLTTLGFNEVLGFINTKYANASDDFPDIQMHIWSTGDYSESTRKIFGLTREFYDAVYRDVHNKDGWSVYPTLLRPKSRGIIKLRSNNPFDHPLIYPNYFKEPEDMATLIEGVKFVLEMSKTVSLRRYGSKLNPNPFPDCKHIPLYSDPYWECMIRSFPLTISHPVGTCKMGPKSDPKAVVDPWLRVYGITGLRVIDSSIMPNLISGNTNAPTIMIAEKGSDMVKEKWLIELDVSQ</sequence>
<dbReference type="Pfam" id="PF05199">
    <property type="entry name" value="GMC_oxred_C"/>
    <property type="match status" value="1"/>
</dbReference>
<evidence type="ECO:0000256" key="3">
    <source>
        <dbReference type="RuleBase" id="RU003968"/>
    </source>
</evidence>
<dbReference type="InterPro" id="IPR000172">
    <property type="entry name" value="GMC_OxRdtase_N"/>
</dbReference>
<dbReference type="InterPro" id="IPR012132">
    <property type="entry name" value="GMC_OxRdtase"/>
</dbReference>
<dbReference type="AlphaFoldDB" id="A0A6P8MUQ6"/>
<keyword evidence="4" id="KW-0812">Transmembrane</keyword>
<keyword evidence="3" id="KW-0285">Flavoprotein</keyword>
<feature type="binding site" evidence="2">
    <location>
        <position position="266"/>
    </location>
    <ligand>
        <name>FAD</name>
        <dbReference type="ChEBI" id="CHEBI:57692"/>
    </ligand>
</feature>